<name>A0A5M3X3W6_9ACTN</name>
<dbReference type="EMBL" id="BLAE01000074">
    <property type="protein sequence ID" value="GES15326.1"/>
    <property type="molecule type" value="Genomic_DNA"/>
</dbReference>
<dbReference type="SUPFAM" id="SSF48452">
    <property type="entry name" value="TPR-like"/>
    <property type="match status" value="1"/>
</dbReference>
<evidence type="ECO:0000256" key="2">
    <source>
        <dbReference type="ARBA" id="ARBA00022840"/>
    </source>
</evidence>
<dbReference type="Pfam" id="PF13191">
    <property type="entry name" value="AAA_16"/>
    <property type="match status" value="1"/>
</dbReference>
<dbReference type="PANTHER" id="PTHR16305:SF35">
    <property type="entry name" value="TRANSCRIPTIONAL ACTIVATOR DOMAIN"/>
    <property type="match status" value="1"/>
</dbReference>
<accession>A0A5M3X3W6</accession>
<dbReference type="AlphaFoldDB" id="A0A5M3X3W6"/>
<dbReference type="Gene3D" id="1.25.40.10">
    <property type="entry name" value="Tetratricopeptide repeat domain"/>
    <property type="match status" value="1"/>
</dbReference>
<dbReference type="InterPro" id="IPR027417">
    <property type="entry name" value="P-loop_NTPase"/>
</dbReference>
<evidence type="ECO:0000313" key="4">
    <source>
        <dbReference type="EMBL" id="GES15326.1"/>
    </source>
</evidence>
<proteinExistence type="predicted"/>
<dbReference type="GO" id="GO:0004016">
    <property type="term" value="F:adenylate cyclase activity"/>
    <property type="evidence" value="ECO:0007669"/>
    <property type="project" value="TreeGrafter"/>
</dbReference>
<evidence type="ECO:0000259" key="3">
    <source>
        <dbReference type="Pfam" id="PF13191"/>
    </source>
</evidence>
<reference evidence="4 5" key="1">
    <citation type="submission" date="2019-10" db="EMBL/GenBank/DDBJ databases">
        <title>Whole genome shotgun sequence of Acrocarpospora macrocephala NBRC 16266.</title>
        <authorList>
            <person name="Ichikawa N."/>
            <person name="Kimura A."/>
            <person name="Kitahashi Y."/>
            <person name="Komaki H."/>
            <person name="Oguchi A."/>
        </authorList>
    </citation>
    <scope>NUCLEOTIDE SEQUENCE [LARGE SCALE GENOMIC DNA]</scope>
    <source>
        <strain evidence="4 5">NBRC 16266</strain>
    </source>
</reference>
<feature type="domain" description="Orc1-like AAA ATPase" evidence="3">
    <location>
        <begin position="37"/>
        <end position="202"/>
    </location>
</feature>
<evidence type="ECO:0000313" key="5">
    <source>
        <dbReference type="Proteomes" id="UP000331127"/>
    </source>
</evidence>
<keyword evidence="1" id="KW-0547">Nucleotide-binding</keyword>
<dbReference type="GO" id="GO:0005524">
    <property type="term" value="F:ATP binding"/>
    <property type="evidence" value="ECO:0007669"/>
    <property type="project" value="UniProtKB-KW"/>
</dbReference>
<keyword evidence="2" id="KW-0067">ATP-binding</keyword>
<dbReference type="InterPro" id="IPR041664">
    <property type="entry name" value="AAA_16"/>
</dbReference>
<evidence type="ECO:0000256" key="1">
    <source>
        <dbReference type="ARBA" id="ARBA00022741"/>
    </source>
</evidence>
<organism evidence="4 5">
    <name type="scientific">Acrocarpospora macrocephala</name>
    <dbReference type="NCBI Taxonomy" id="150177"/>
    <lineage>
        <taxon>Bacteria</taxon>
        <taxon>Bacillati</taxon>
        <taxon>Actinomycetota</taxon>
        <taxon>Actinomycetes</taxon>
        <taxon>Streptosporangiales</taxon>
        <taxon>Streptosporangiaceae</taxon>
        <taxon>Acrocarpospora</taxon>
    </lineage>
</organism>
<protein>
    <submittedName>
        <fullName evidence="4">LuxR family transcriptional regulator</fullName>
    </submittedName>
</protein>
<dbReference type="InterPro" id="IPR011990">
    <property type="entry name" value="TPR-like_helical_dom_sf"/>
</dbReference>
<gene>
    <name evidence="4" type="ORF">Amac_089230</name>
</gene>
<dbReference type="Proteomes" id="UP000331127">
    <property type="component" value="Unassembled WGS sequence"/>
</dbReference>
<dbReference type="PANTHER" id="PTHR16305">
    <property type="entry name" value="TESTICULAR SOLUBLE ADENYLYL CYCLASE"/>
    <property type="match status" value="1"/>
</dbReference>
<dbReference type="GO" id="GO:0005737">
    <property type="term" value="C:cytoplasm"/>
    <property type="evidence" value="ECO:0007669"/>
    <property type="project" value="TreeGrafter"/>
</dbReference>
<keyword evidence="5" id="KW-1185">Reference proteome</keyword>
<sequence>MSVTSLRALWFCHTGSLPCAEYAFPDLRWLDGMTAVLIGRDHPAGVLRSEIERAADSHGGLVLVTGEAGIGKTTLVTGAVEEARRLGALVLSGSCWHSEGAPGFWPWVQVVRGLRRSATPQEWEAAAAAAGGNLTVLLGEQPAPGSAEAFQLYDAVTAALASVSQRRPVVVVLDDLHWADTASLRMLEFAAQHTWFERLLLVGTYRDVEVESGGHPLETLIMPLVAKATTVTLTGLARDEVGTLMARTAGREPEPELVDEVHRRTGGNPFFVEQTARLWRSSGSVSAIAPGVRDALQRRLSLLPPPLVELLTAASVLGREFHREVLAATSGTPPGRVGSLLNQAVNARLVVAGEDGRFSFAHDLVRETLYATIEGPQARRRHAAVIHALDESAALTEWIFPADQAHHAYLAGDELDPARVVQSLRAAERDAGRRLASEEGMGHLRRAFDVSAALDPRSRAMIALDLGEALDHSGEPEEARRVFRIAVELAREVDAPDLLTRVALSMYRSEAPGLRTGRNPQMTTDLIREAHARMLGVADPGPPGQASLDSLAEELTAHMAELARRDQDDEALAFSLSSRFDAIWRLGTAAERTAITGELIETARRRGDHDGEHFAASLRWVSLLEQGDPSYLEQYDTSTTFAERDGMPRLTFAAFVDQSIITTLMGRFEEAETFLEQAIDAAGEEGDSFFPFMVNHLRWAFLLMQGRFDELGEVHAKLVEHGHPYPELLEGITALNQGDVSAALGLLPEIVPGVDPYPRNVMALGLRFLAHAAVASGDARLCAWTRAELAPYRGQWLVSLYGCDISGPIDLWLARIDAAQGRFADAVEEFTAAYRSADRLKARPWSIEARMQLAATLVDRGDGEDVAVAKELIDEVEREAVAIGMRHVVERVRRMRREADADATAAPAPKPSGVFRMESGVWSLGFGGLTIHMPDAKGLRDLHYLLGSPGGDIPAVRLLDPEGGEVVVAARRFGGDAVLDEEAKAQFRRRLTQLDDEIDRAAELGDDRRAVAFDQERQALLAELRAAAGLAGRDRRLGDEAERARKTVTARIRDTLRKLDDRHPELARHLRSAVSTGSTCRYQPEREIDWRL</sequence>
<dbReference type="SUPFAM" id="SSF52540">
    <property type="entry name" value="P-loop containing nucleoside triphosphate hydrolases"/>
    <property type="match status" value="1"/>
</dbReference>
<comment type="caution">
    <text evidence="4">The sequence shown here is derived from an EMBL/GenBank/DDBJ whole genome shotgun (WGS) entry which is preliminary data.</text>
</comment>